<dbReference type="Proteomes" id="UP000736328">
    <property type="component" value="Unassembled WGS sequence"/>
</dbReference>
<evidence type="ECO:0000313" key="3">
    <source>
        <dbReference type="Proteomes" id="UP000736328"/>
    </source>
</evidence>
<dbReference type="InterPro" id="IPR043519">
    <property type="entry name" value="NT_sf"/>
</dbReference>
<feature type="domain" description="Polymerase nucleotidyl transferase" evidence="1">
    <location>
        <begin position="11"/>
        <end position="74"/>
    </location>
</feature>
<reference evidence="2" key="1">
    <citation type="submission" date="2020-07" db="EMBL/GenBank/DDBJ databases">
        <title>Huge and variable diversity of episymbiotic CPR bacteria and DPANN archaea in groundwater ecosystems.</title>
        <authorList>
            <person name="He C.Y."/>
            <person name="Keren R."/>
            <person name="Whittaker M."/>
            <person name="Farag I.F."/>
            <person name="Doudna J."/>
            <person name="Cate J.H.D."/>
            <person name="Banfield J.F."/>
        </authorList>
    </citation>
    <scope>NUCLEOTIDE SEQUENCE</scope>
    <source>
        <strain evidence="2">NC_groundwater_1520_Pr4_B-0.1um_53_5</strain>
    </source>
</reference>
<accession>A0A933IBC5</accession>
<sequence>MVKSEIIRTLKKYRKTLTADGIPVLKMVLYGSQANGHCHKDSDIDVAVISQEFGKDRFEEGVRLFKLAYKIDPRIEPVPLSLKAYEKDTWVPLIYEIRTKGVAIKA</sequence>
<organism evidence="2 3">
    <name type="scientific">candidate division TA06 bacterium</name>
    <dbReference type="NCBI Taxonomy" id="2250710"/>
    <lineage>
        <taxon>Bacteria</taxon>
        <taxon>Bacteria division TA06</taxon>
    </lineage>
</organism>
<evidence type="ECO:0000259" key="1">
    <source>
        <dbReference type="Pfam" id="PF01909"/>
    </source>
</evidence>
<comment type="caution">
    <text evidence="2">The sequence shown here is derived from an EMBL/GenBank/DDBJ whole genome shotgun (WGS) entry which is preliminary data.</text>
</comment>
<dbReference type="SUPFAM" id="SSF81301">
    <property type="entry name" value="Nucleotidyltransferase"/>
    <property type="match status" value="1"/>
</dbReference>
<dbReference type="PANTHER" id="PTHR43449">
    <property type="entry name" value="NUCLEOTIDYLTRANSFERASE"/>
    <property type="match status" value="1"/>
</dbReference>
<dbReference type="InterPro" id="IPR002934">
    <property type="entry name" value="Polymerase_NTP_transf_dom"/>
</dbReference>
<dbReference type="PANTHER" id="PTHR43449:SF1">
    <property type="entry name" value="POLYMERASE BETA NUCLEOTIDYLTRANSFERASE DOMAIN-CONTAINING PROTEIN"/>
    <property type="match status" value="1"/>
</dbReference>
<protein>
    <submittedName>
        <fullName evidence="2">Nucleotidyltransferase domain-containing protein</fullName>
    </submittedName>
</protein>
<gene>
    <name evidence="2" type="ORF">HY768_03020</name>
</gene>
<dbReference type="EMBL" id="JACQXR010000038">
    <property type="protein sequence ID" value="MBI4726189.1"/>
    <property type="molecule type" value="Genomic_DNA"/>
</dbReference>
<dbReference type="Pfam" id="PF01909">
    <property type="entry name" value="NTP_transf_2"/>
    <property type="match status" value="1"/>
</dbReference>
<name>A0A933IBC5_UNCT6</name>
<dbReference type="Gene3D" id="3.30.460.10">
    <property type="entry name" value="Beta Polymerase, domain 2"/>
    <property type="match status" value="1"/>
</dbReference>
<dbReference type="GO" id="GO:0016779">
    <property type="term" value="F:nucleotidyltransferase activity"/>
    <property type="evidence" value="ECO:0007669"/>
    <property type="project" value="InterPro"/>
</dbReference>
<dbReference type="CDD" id="cd05403">
    <property type="entry name" value="NT_KNTase_like"/>
    <property type="match status" value="1"/>
</dbReference>
<proteinExistence type="predicted"/>
<dbReference type="AlphaFoldDB" id="A0A933IBC5"/>
<evidence type="ECO:0000313" key="2">
    <source>
        <dbReference type="EMBL" id="MBI4726189.1"/>
    </source>
</evidence>